<dbReference type="Proteomes" id="UP001276150">
    <property type="component" value="Unassembled WGS sequence"/>
</dbReference>
<dbReference type="Pfam" id="PF00534">
    <property type="entry name" value="Glycos_transf_1"/>
    <property type="match status" value="1"/>
</dbReference>
<accession>A0ABU4DMN3</accession>
<feature type="domain" description="Glycosyltransferase 2-like" evidence="3">
    <location>
        <begin position="29"/>
        <end position="133"/>
    </location>
</feature>
<keyword evidence="5" id="KW-0808">Transferase</keyword>
<dbReference type="SUPFAM" id="SSF53448">
    <property type="entry name" value="Nucleotide-diphospho-sugar transferases"/>
    <property type="match status" value="1"/>
</dbReference>
<dbReference type="InterPro" id="IPR001296">
    <property type="entry name" value="Glyco_trans_1"/>
</dbReference>
<organism evidence="5 6">
    <name type="scientific">Deinococcus arenicola</name>
    <dbReference type="NCBI Taxonomy" id="2994950"/>
    <lineage>
        <taxon>Bacteria</taxon>
        <taxon>Thermotogati</taxon>
        <taxon>Deinococcota</taxon>
        <taxon>Deinococci</taxon>
        <taxon>Deinococcales</taxon>
        <taxon>Deinococcaceae</taxon>
        <taxon>Deinococcus</taxon>
    </lineage>
</organism>
<sequence>MHTTSSNSTSSSNSTALADPQHAAPPLISVIIPTYNRPGLLVARGLASVLAQRYPNLEVLVVMDGPDPATAAALAEIDDPRLRPLTLPENRGPSDARNYGVQHARGEWVAFLDDDDIWRPDKLARQLELAQHSAYPLPVVLCGYIGRLPHGDRLFPPRPKAADERLGDYMMVRHSASRPECPVFGILVFVSRELALRVPWPEGLRNNEDWEWMLRLEEVEGVGFEQVPPEESSTLALYYSGEERPTASNTSRWRPALAWAQRNREAGRLSERAFVGYLLLQVVPLAAQDNDLGGTVALGRALHSAGATSHEWVRFSRLWLMPAWLRVRLRRWMNTRRPPVRLPDTVPHPFAEPEMLTSRSARPDPLKPTAQATVQPAAQRGPAATIRVTFLIDSMTARAGMERATATVAGGLAALGLDVQILTLRGQTSAFELPGAVKLTSLNLPPGTLRMRTQTGPLVRELRRELLRQRPDVLITVDTFLAGFAFPAVLDLPMLRVAWELFNFKSSFNMRSRRLARVVAAHLGHQVVTLTEQDRSWWHQALPHARARITVIPIPLTVPRPVVNPYSPHNRVVLALGRLSGEKGFDLLLRAWAEIEREEPAADGSEWQLELYGEGGEELALRALAATLGLRRWKLSPRVPDVTAAYRAAGLYVLSSRHEGLPLVLMESQAYGVPAVAFDCPTGPAELLSAGGGVLVAPGDVSALAAALRSLMSHPERRQELSGRAYAGAERYNVPDILAQWIQMLAAGRSREAPQPPSAPRD</sequence>
<feature type="region of interest" description="Disordered" evidence="1">
    <location>
        <begin position="1"/>
        <end position="20"/>
    </location>
</feature>
<evidence type="ECO:0000259" key="4">
    <source>
        <dbReference type="Pfam" id="PF13439"/>
    </source>
</evidence>
<proteinExistence type="predicted"/>
<dbReference type="GO" id="GO:0016757">
    <property type="term" value="F:glycosyltransferase activity"/>
    <property type="evidence" value="ECO:0007669"/>
    <property type="project" value="UniProtKB-KW"/>
</dbReference>
<dbReference type="Gene3D" id="3.40.50.2000">
    <property type="entry name" value="Glycogen Phosphorylase B"/>
    <property type="match status" value="2"/>
</dbReference>
<name>A0ABU4DMN3_9DEIO</name>
<evidence type="ECO:0000256" key="1">
    <source>
        <dbReference type="SAM" id="MobiDB-lite"/>
    </source>
</evidence>
<dbReference type="Pfam" id="PF00535">
    <property type="entry name" value="Glycos_transf_2"/>
    <property type="match status" value="1"/>
</dbReference>
<dbReference type="InterPro" id="IPR001173">
    <property type="entry name" value="Glyco_trans_2-like"/>
</dbReference>
<comment type="caution">
    <text evidence="5">The sequence shown here is derived from an EMBL/GenBank/DDBJ whole genome shotgun (WGS) entry which is preliminary data.</text>
</comment>
<dbReference type="InterPro" id="IPR028098">
    <property type="entry name" value="Glyco_trans_4-like_N"/>
</dbReference>
<dbReference type="EMBL" id="JAPMIV010000003">
    <property type="protein sequence ID" value="MDV6373618.1"/>
    <property type="molecule type" value="Genomic_DNA"/>
</dbReference>
<dbReference type="SUPFAM" id="SSF53756">
    <property type="entry name" value="UDP-Glycosyltransferase/glycogen phosphorylase"/>
    <property type="match status" value="1"/>
</dbReference>
<feature type="compositionally biased region" description="Low complexity" evidence="1">
    <location>
        <begin position="1"/>
        <end position="15"/>
    </location>
</feature>
<dbReference type="Pfam" id="PF13439">
    <property type="entry name" value="Glyco_transf_4"/>
    <property type="match status" value="1"/>
</dbReference>
<evidence type="ECO:0000313" key="6">
    <source>
        <dbReference type="Proteomes" id="UP001276150"/>
    </source>
</evidence>
<dbReference type="CDD" id="cd03820">
    <property type="entry name" value="GT4_AmsD-like"/>
    <property type="match status" value="1"/>
</dbReference>
<evidence type="ECO:0000259" key="2">
    <source>
        <dbReference type="Pfam" id="PF00534"/>
    </source>
</evidence>
<dbReference type="EC" id="2.4.-.-" evidence="5"/>
<feature type="domain" description="Glycosyltransferase subfamily 4-like N-terminal" evidence="4">
    <location>
        <begin position="400"/>
        <end position="553"/>
    </location>
</feature>
<protein>
    <submittedName>
        <fullName evidence="5">Glycosyltransferase</fullName>
        <ecNumber evidence="5">2.4.-.-</ecNumber>
    </submittedName>
</protein>
<dbReference type="InterPro" id="IPR029044">
    <property type="entry name" value="Nucleotide-diphossugar_trans"/>
</dbReference>
<dbReference type="Gene3D" id="3.90.550.10">
    <property type="entry name" value="Spore Coat Polysaccharide Biosynthesis Protein SpsA, Chain A"/>
    <property type="match status" value="1"/>
</dbReference>
<dbReference type="PANTHER" id="PTHR12526">
    <property type="entry name" value="GLYCOSYLTRANSFERASE"/>
    <property type="match status" value="1"/>
</dbReference>
<evidence type="ECO:0000313" key="5">
    <source>
        <dbReference type="EMBL" id="MDV6373618.1"/>
    </source>
</evidence>
<dbReference type="CDD" id="cd00761">
    <property type="entry name" value="Glyco_tranf_GTA_type"/>
    <property type="match status" value="1"/>
</dbReference>
<keyword evidence="6" id="KW-1185">Reference proteome</keyword>
<reference evidence="5 6" key="1">
    <citation type="submission" date="2022-11" db="EMBL/GenBank/DDBJ databases">
        <title>Deinococcus ZS9-10, Low Temperature and Draught-tolerating, UV-resistant Bacteria from Continental Antarctica.</title>
        <authorList>
            <person name="Cheng L."/>
        </authorList>
    </citation>
    <scope>NUCLEOTIDE SEQUENCE [LARGE SCALE GENOMIC DNA]</scope>
    <source>
        <strain evidence="5 6">ZS9-10</strain>
    </source>
</reference>
<gene>
    <name evidence="5" type="ORF">ORD21_03275</name>
</gene>
<evidence type="ECO:0000259" key="3">
    <source>
        <dbReference type="Pfam" id="PF00535"/>
    </source>
</evidence>
<keyword evidence="5" id="KW-0328">Glycosyltransferase</keyword>
<feature type="domain" description="Glycosyl transferase family 1" evidence="2">
    <location>
        <begin position="570"/>
        <end position="726"/>
    </location>
</feature>
<dbReference type="PANTHER" id="PTHR12526:SF630">
    <property type="entry name" value="GLYCOSYLTRANSFERASE"/>
    <property type="match status" value="1"/>
</dbReference>
<dbReference type="RefSeq" id="WP_317638926.1">
    <property type="nucleotide sequence ID" value="NZ_JAPMIV010000003.1"/>
</dbReference>